<protein>
    <recommendedName>
        <fullName evidence="5">Transcription factor domain-containing protein</fullName>
    </recommendedName>
</protein>
<dbReference type="GeneID" id="70179895"/>
<dbReference type="PANTHER" id="PTHR31001:SF40">
    <property type="entry name" value="ZN(II)2CYS6 TRANSCRIPTION FACTOR (EUROFUNG)"/>
    <property type="match status" value="1"/>
</dbReference>
<dbReference type="AlphaFoldDB" id="A0A9P8Y0X3"/>
<dbReference type="EMBL" id="JAGTJQ010000008">
    <property type="protein sequence ID" value="KAH7026732.1"/>
    <property type="molecule type" value="Genomic_DNA"/>
</dbReference>
<evidence type="ECO:0008006" key="5">
    <source>
        <dbReference type="Google" id="ProtNLM"/>
    </source>
</evidence>
<evidence type="ECO:0000256" key="2">
    <source>
        <dbReference type="ARBA" id="ARBA00023242"/>
    </source>
</evidence>
<comment type="subcellular location">
    <subcellularLocation>
        <location evidence="1">Nucleus</location>
    </subcellularLocation>
</comment>
<evidence type="ECO:0000256" key="1">
    <source>
        <dbReference type="ARBA" id="ARBA00004123"/>
    </source>
</evidence>
<dbReference type="PANTHER" id="PTHR31001">
    <property type="entry name" value="UNCHARACTERIZED TRANSCRIPTIONAL REGULATORY PROTEIN"/>
    <property type="match status" value="1"/>
</dbReference>
<comment type="caution">
    <text evidence="3">The sequence shown here is derived from an EMBL/GenBank/DDBJ whole genome shotgun (WGS) entry which is preliminary data.</text>
</comment>
<keyword evidence="4" id="KW-1185">Reference proteome</keyword>
<accession>A0A9P8Y0X3</accession>
<sequence length="568" mass="63661">GYLGYASYTTVIDEARESLLTQEPAAWAQSNAEAPRVEPEISEASIARGVAVLRRIPVVEDVAIVGKEYFLMHDWIYRIAMVIVEALYDANIFGAYLGTHRNDEDLRRMARMICISTARRVNDDLEGRHWIAQFSGPNLRWESIGLLLTFWELTRKGRPAERKPHSNDEEDWRKHTNSCLELCDEFSEGNLLVLNLHHRWTILESMTSGDASLRTSKCHAQTVACLTFLGYHSEILTQSYVPTFASELKRTVSGMVYDTDKTISSFTGRPPLLSKGFMTTPLPLDLESDDLFGPQSRLEFVAANNLDERGWSKKGTLSGSTCFRARGMIKEFRDNILAIALGSNGDPESTLITLLDISRRQAAAIAEFPACVAYRPEEISNPEIPTAVVFTKLMISSEALQNDFFLGRLMLKRGYDSSNHLLLTSFRMVSNTLALWTNFERFAVMKTNFQWMLMAYGAPAGGILCKELQKPTLPNGRHSEDPQITRSSIIQKLSLLVGFLDWVDPAAPNAALCNDCKTVIQMVLDQTLNGAGSVDASSMANQIEFEFPNGLDFNFELMDSFDWLGTEL</sequence>
<name>A0A9P8Y0X3_9PEZI</name>
<dbReference type="InterPro" id="IPR050613">
    <property type="entry name" value="Sec_Metabolite_Reg"/>
</dbReference>
<dbReference type="OrthoDB" id="6612291at2759"/>
<organism evidence="3 4">
    <name type="scientific">Microdochium trichocladiopsis</name>
    <dbReference type="NCBI Taxonomy" id="1682393"/>
    <lineage>
        <taxon>Eukaryota</taxon>
        <taxon>Fungi</taxon>
        <taxon>Dikarya</taxon>
        <taxon>Ascomycota</taxon>
        <taxon>Pezizomycotina</taxon>
        <taxon>Sordariomycetes</taxon>
        <taxon>Xylariomycetidae</taxon>
        <taxon>Xylariales</taxon>
        <taxon>Microdochiaceae</taxon>
        <taxon>Microdochium</taxon>
    </lineage>
</organism>
<feature type="non-terminal residue" evidence="3">
    <location>
        <position position="1"/>
    </location>
</feature>
<evidence type="ECO:0000313" key="3">
    <source>
        <dbReference type="EMBL" id="KAH7026732.1"/>
    </source>
</evidence>
<reference evidence="3" key="1">
    <citation type="journal article" date="2021" name="Nat. Commun.">
        <title>Genetic determinants of endophytism in the Arabidopsis root mycobiome.</title>
        <authorList>
            <person name="Mesny F."/>
            <person name="Miyauchi S."/>
            <person name="Thiergart T."/>
            <person name="Pickel B."/>
            <person name="Atanasova L."/>
            <person name="Karlsson M."/>
            <person name="Huettel B."/>
            <person name="Barry K.W."/>
            <person name="Haridas S."/>
            <person name="Chen C."/>
            <person name="Bauer D."/>
            <person name="Andreopoulos W."/>
            <person name="Pangilinan J."/>
            <person name="LaButti K."/>
            <person name="Riley R."/>
            <person name="Lipzen A."/>
            <person name="Clum A."/>
            <person name="Drula E."/>
            <person name="Henrissat B."/>
            <person name="Kohler A."/>
            <person name="Grigoriev I.V."/>
            <person name="Martin F.M."/>
            <person name="Hacquard S."/>
        </authorList>
    </citation>
    <scope>NUCLEOTIDE SEQUENCE</scope>
    <source>
        <strain evidence="3">MPI-CAGE-CH-0230</strain>
    </source>
</reference>
<dbReference type="GO" id="GO:0005634">
    <property type="term" value="C:nucleus"/>
    <property type="evidence" value="ECO:0007669"/>
    <property type="project" value="UniProtKB-SubCell"/>
</dbReference>
<dbReference type="CDD" id="cd12148">
    <property type="entry name" value="fungal_TF_MHR"/>
    <property type="match status" value="1"/>
</dbReference>
<dbReference type="Proteomes" id="UP000756346">
    <property type="component" value="Unassembled WGS sequence"/>
</dbReference>
<dbReference type="RefSeq" id="XP_046009949.1">
    <property type="nucleotide sequence ID" value="XM_046150349.1"/>
</dbReference>
<gene>
    <name evidence="3" type="ORF">B0I36DRAFT_248007</name>
</gene>
<keyword evidence="2" id="KW-0539">Nucleus</keyword>
<proteinExistence type="predicted"/>
<evidence type="ECO:0000313" key="4">
    <source>
        <dbReference type="Proteomes" id="UP000756346"/>
    </source>
</evidence>